<dbReference type="InterPro" id="IPR043168">
    <property type="entry name" value="DegV_C"/>
</dbReference>
<dbReference type="EMBL" id="JACBZX010000001">
    <property type="protein sequence ID" value="NYG37692.1"/>
    <property type="molecule type" value="Genomic_DNA"/>
</dbReference>
<dbReference type="InterPro" id="IPR050270">
    <property type="entry name" value="DegV_domain_contain"/>
</dbReference>
<dbReference type="PANTHER" id="PTHR33434">
    <property type="entry name" value="DEGV DOMAIN-CONTAINING PROTEIN DR_1986-RELATED"/>
    <property type="match status" value="1"/>
</dbReference>
<comment type="caution">
    <text evidence="2">The sequence shown here is derived from an EMBL/GenBank/DDBJ whole genome shotgun (WGS) entry which is preliminary data.</text>
</comment>
<dbReference type="Pfam" id="PF02645">
    <property type="entry name" value="DegV"/>
    <property type="match status" value="1"/>
</dbReference>
<evidence type="ECO:0000256" key="1">
    <source>
        <dbReference type="ARBA" id="ARBA00023121"/>
    </source>
</evidence>
<keyword evidence="3" id="KW-1185">Reference proteome</keyword>
<dbReference type="AlphaFoldDB" id="A0A852X2W6"/>
<accession>A0A852X2W6</accession>
<gene>
    <name evidence="2" type="ORF">BJY28_002161</name>
</gene>
<dbReference type="PANTHER" id="PTHR33434:SF2">
    <property type="entry name" value="FATTY ACID-BINDING PROTEIN TM_1468"/>
    <property type="match status" value="1"/>
</dbReference>
<proteinExistence type="predicted"/>
<dbReference type="NCBIfam" id="TIGR00762">
    <property type="entry name" value="DegV"/>
    <property type="match status" value="1"/>
</dbReference>
<keyword evidence="1" id="KW-0446">Lipid-binding</keyword>
<organism evidence="2 3">
    <name type="scientific">Janibacter alkaliphilus</name>
    <dbReference type="NCBI Taxonomy" id="1069963"/>
    <lineage>
        <taxon>Bacteria</taxon>
        <taxon>Bacillati</taxon>
        <taxon>Actinomycetota</taxon>
        <taxon>Actinomycetes</taxon>
        <taxon>Micrococcales</taxon>
        <taxon>Intrasporangiaceae</taxon>
        <taxon>Janibacter</taxon>
    </lineage>
</organism>
<evidence type="ECO:0000313" key="2">
    <source>
        <dbReference type="EMBL" id="NYG37692.1"/>
    </source>
</evidence>
<name>A0A852X2W6_9MICO</name>
<dbReference type="InterPro" id="IPR003797">
    <property type="entry name" value="DegV"/>
</dbReference>
<dbReference type="GO" id="GO:0008289">
    <property type="term" value="F:lipid binding"/>
    <property type="evidence" value="ECO:0007669"/>
    <property type="project" value="UniProtKB-KW"/>
</dbReference>
<dbReference type="PROSITE" id="PS51482">
    <property type="entry name" value="DEGV"/>
    <property type="match status" value="1"/>
</dbReference>
<protein>
    <submittedName>
        <fullName evidence="2">DegV family protein with EDD domain</fullName>
    </submittedName>
</protein>
<dbReference type="Gene3D" id="3.40.50.10170">
    <property type="match status" value="1"/>
</dbReference>
<dbReference type="Gene3D" id="3.30.1180.10">
    <property type="match status" value="1"/>
</dbReference>
<dbReference type="SUPFAM" id="SSF82549">
    <property type="entry name" value="DAK1/DegV-like"/>
    <property type="match status" value="1"/>
</dbReference>
<evidence type="ECO:0000313" key="3">
    <source>
        <dbReference type="Proteomes" id="UP000592181"/>
    </source>
</evidence>
<reference evidence="2 3" key="1">
    <citation type="submission" date="2020-07" db="EMBL/GenBank/DDBJ databases">
        <title>Sequencing the genomes of 1000 actinobacteria strains.</title>
        <authorList>
            <person name="Klenk H.-P."/>
        </authorList>
    </citation>
    <scope>NUCLEOTIDE SEQUENCE [LARGE SCALE GENOMIC DNA]</scope>
    <source>
        <strain evidence="2 3">DSM 24723</strain>
    </source>
</reference>
<dbReference type="Proteomes" id="UP000592181">
    <property type="component" value="Unassembled WGS sequence"/>
</dbReference>
<dbReference type="RefSeq" id="WP_179463023.1">
    <property type="nucleotide sequence ID" value="NZ_JACBZX010000001.1"/>
</dbReference>
<sequence>MRIAVVTDSTASLPPEDVAAAGLVVVPLHVHVGGQDHTEGEGVGGISPGEVAAALRAREEVSTSRPTPATFVEAYEQAAAKGAEAIVSVHLSAQLSGTASSAESAAGDSPVPVHVVDSGTIGMALGFGALGAAEDAAAGRPVEEVVERLRRRVAASSIRLYVDTLEHLRRGGRIGGAQALLGSALAIKPILELRDGVVEPLERVRTRGRALGRLRELAEDALADLPGWADGAGLAVQHVDARERADALAADLQPQVEEEVRIVETSAVIGAHVGPGTVGVVVSPRPQD</sequence>